<organism evidence="15 16">
    <name type="scientific">Bathycoccus prasinos</name>
    <dbReference type="NCBI Taxonomy" id="41875"/>
    <lineage>
        <taxon>Eukaryota</taxon>
        <taxon>Viridiplantae</taxon>
        <taxon>Chlorophyta</taxon>
        <taxon>Mamiellophyceae</taxon>
        <taxon>Mamiellales</taxon>
        <taxon>Bathycoccaceae</taxon>
        <taxon>Bathycoccus</taxon>
    </lineage>
</organism>
<dbReference type="InterPro" id="IPR005821">
    <property type="entry name" value="Ion_trans_dom"/>
</dbReference>
<keyword evidence="2" id="KW-0813">Transport</keyword>
<evidence type="ECO:0000256" key="6">
    <source>
        <dbReference type="ARBA" id="ARBA00022882"/>
    </source>
</evidence>
<dbReference type="RefSeq" id="XP_007514898.1">
    <property type="nucleotide sequence ID" value="XM_007514836.1"/>
</dbReference>
<comment type="subcellular location">
    <subcellularLocation>
        <location evidence="1">Membrane</location>
        <topology evidence="1">Multi-pass membrane protein</topology>
    </subcellularLocation>
</comment>
<evidence type="ECO:0000259" key="14">
    <source>
        <dbReference type="PROSITE" id="PS50042"/>
    </source>
</evidence>
<evidence type="ECO:0000256" key="2">
    <source>
        <dbReference type="ARBA" id="ARBA00022448"/>
    </source>
</evidence>
<dbReference type="GO" id="GO:0034702">
    <property type="term" value="C:monoatomic ion channel complex"/>
    <property type="evidence" value="ECO:0007669"/>
    <property type="project" value="UniProtKB-KW"/>
</dbReference>
<keyword evidence="7" id="KW-0630">Potassium</keyword>
<evidence type="ECO:0000256" key="7">
    <source>
        <dbReference type="ARBA" id="ARBA00022958"/>
    </source>
</evidence>
<dbReference type="InterPro" id="IPR018490">
    <property type="entry name" value="cNMP-bd_dom_sf"/>
</dbReference>
<feature type="transmembrane region" description="Helical" evidence="13">
    <location>
        <begin position="471"/>
        <end position="494"/>
    </location>
</feature>
<dbReference type="FunFam" id="1.10.287.70:FF:000123">
    <property type="entry name" value="Potassium channel KAT3"/>
    <property type="match status" value="1"/>
</dbReference>
<evidence type="ECO:0000256" key="4">
    <source>
        <dbReference type="ARBA" id="ARBA00022692"/>
    </source>
</evidence>
<reference evidence="15 16" key="1">
    <citation type="submission" date="2011-10" db="EMBL/GenBank/DDBJ databases">
        <authorList>
            <person name="Genoscope - CEA"/>
        </authorList>
    </citation>
    <scope>NUCLEOTIDE SEQUENCE [LARGE SCALE GENOMIC DNA]</scope>
    <source>
        <strain evidence="15 16">RCC 1105</strain>
    </source>
</reference>
<feature type="domain" description="Cyclic nucleotide-binding" evidence="14">
    <location>
        <begin position="575"/>
        <end position="618"/>
    </location>
</feature>
<dbReference type="GO" id="GO:0042391">
    <property type="term" value="P:regulation of membrane potential"/>
    <property type="evidence" value="ECO:0007669"/>
    <property type="project" value="TreeGrafter"/>
</dbReference>
<dbReference type="EMBL" id="FO082277">
    <property type="protein sequence ID" value="CCO15138.1"/>
    <property type="molecule type" value="Genomic_DNA"/>
</dbReference>
<dbReference type="PROSITE" id="PS50096">
    <property type="entry name" value="IQ"/>
    <property type="match status" value="1"/>
</dbReference>
<feature type="compositionally biased region" description="Low complexity" evidence="12">
    <location>
        <begin position="42"/>
        <end position="52"/>
    </location>
</feature>
<evidence type="ECO:0000256" key="11">
    <source>
        <dbReference type="ARBA" id="ARBA00023303"/>
    </source>
</evidence>
<feature type="transmembrane region" description="Helical" evidence="13">
    <location>
        <begin position="235"/>
        <end position="255"/>
    </location>
</feature>
<dbReference type="AlphaFoldDB" id="K8F0R1"/>
<keyword evidence="4 13" id="KW-0812">Transmembrane</keyword>
<proteinExistence type="predicted"/>
<dbReference type="PANTHER" id="PTHR10217">
    <property type="entry name" value="VOLTAGE AND LIGAND GATED POTASSIUM CHANNEL"/>
    <property type="match status" value="1"/>
</dbReference>
<evidence type="ECO:0000256" key="10">
    <source>
        <dbReference type="ARBA" id="ARBA00023136"/>
    </source>
</evidence>
<dbReference type="PANTHER" id="PTHR10217:SF435">
    <property type="entry name" value="POTASSIUM VOLTAGE-GATED CHANNEL PROTEIN EAG"/>
    <property type="match status" value="1"/>
</dbReference>
<dbReference type="CDD" id="cd23767">
    <property type="entry name" value="IQCD"/>
    <property type="match status" value="1"/>
</dbReference>
<dbReference type="PROSITE" id="PS50042">
    <property type="entry name" value="CNMP_BINDING_3"/>
    <property type="match status" value="1"/>
</dbReference>
<dbReference type="Pfam" id="PF00520">
    <property type="entry name" value="Ion_trans"/>
    <property type="match status" value="1"/>
</dbReference>
<dbReference type="InterPro" id="IPR050818">
    <property type="entry name" value="KCNH_animal-type"/>
</dbReference>
<dbReference type="InterPro" id="IPR014710">
    <property type="entry name" value="RmlC-like_jellyroll"/>
</dbReference>
<dbReference type="eggNOG" id="KOG0498">
    <property type="taxonomic scope" value="Eukaryota"/>
</dbReference>
<feature type="compositionally biased region" description="Acidic residues" evidence="12">
    <location>
        <begin position="1"/>
        <end position="11"/>
    </location>
</feature>
<dbReference type="InterPro" id="IPR000595">
    <property type="entry name" value="cNMP-bd_dom"/>
</dbReference>
<dbReference type="GO" id="GO:0005249">
    <property type="term" value="F:voltage-gated potassium channel activity"/>
    <property type="evidence" value="ECO:0007669"/>
    <property type="project" value="InterPro"/>
</dbReference>
<dbReference type="Gene3D" id="2.60.120.10">
    <property type="entry name" value="Jelly Rolls"/>
    <property type="match status" value="1"/>
</dbReference>
<evidence type="ECO:0000256" key="8">
    <source>
        <dbReference type="ARBA" id="ARBA00022989"/>
    </source>
</evidence>
<keyword evidence="8 13" id="KW-1133">Transmembrane helix</keyword>
<keyword evidence="11" id="KW-0407">Ion channel</keyword>
<feature type="transmembrane region" description="Helical" evidence="13">
    <location>
        <begin position="261"/>
        <end position="283"/>
    </location>
</feature>
<dbReference type="SUPFAM" id="SSF51206">
    <property type="entry name" value="cAMP-binding domain-like"/>
    <property type="match status" value="1"/>
</dbReference>
<evidence type="ECO:0000256" key="12">
    <source>
        <dbReference type="SAM" id="MobiDB-lite"/>
    </source>
</evidence>
<dbReference type="CDD" id="cd00038">
    <property type="entry name" value="CAP_ED"/>
    <property type="match status" value="1"/>
</dbReference>
<sequence>MNDDDEGDDDWSSSAEGRRESGTSATAAEAANEDIELAADGQSQQQQQQQQQIRKRLHTNDARGAFHRTGSSLNPVPEAGIGSFFTNIAELTKDVLDMRDASNKTDAETTNTESFIVSLFKSKSLKGMKGRGSTEMRYAETKRIGARQEEKKRMERTWGERVMEGVEEEDPKAGMHNSNSKNDSSTLMGASSGRTLSSRIRAECDENNDTNSFYARKQGVFVLSPLGSFMRKWDFLIICALLWTAVVTPAEVAFSRPNLNALFVLNRIVDLFFITDLFINFFLAVPEPKTGHIIYDRRYIAISYLRSWFIIDFLSVIPTDLITIMVEDAYPNANIENLTVLRALRLFRLAKLLRILRTMRLFKRLEMRYTIDYSMLALSKFAIVTVIFAHWMACAFGFVHDLGASAGHDTWMMNTYFGDFTVNNSCYDPTDPLACVPGFDKYIAALYWSSMTITTIGYGDISPKTNEERIFVIIAMLAGAFQYGYVVGAVGNVISTKNSRTSGLKNSLTDLNELFADLPLTPQEMRVKLREFFKYKHGDAKLDLERTTALMSEMSPRLRAELVVLRNNWMRDVKFFHDFPESLVLALSLKMKQQTYPPKELILEKGDYMDNFLMIRKGVLVANGRIITAGQVFGQDYVLEPGRSPQFLQTITFSDVYSLSYQDLEEEVKHYPDVQVMLKKKRMQALFRREMVAYSKAYNALMLYGIKSDVYKWYDERPQFYLNKLKTINGADGAFLINPDSEDAQKRMRAVLLIQSCYRSKQTREKFKNISARASVTPVLSSTLRLTNPDLYSSHAIDILHHRTLASLRMLHHKIDSIMPSPPPTKMMSNDQVKVKLTQDFEEQKGEFWTTPMPKET</sequence>
<feature type="region of interest" description="Disordered" evidence="12">
    <location>
        <begin position="128"/>
        <end position="191"/>
    </location>
</feature>
<dbReference type="KEGG" id="bpg:Bathy02g05720"/>
<evidence type="ECO:0000256" key="3">
    <source>
        <dbReference type="ARBA" id="ARBA00022538"/>
    </source>
</evidence>
<dbReference type="OrthoDB" id="497195at2759"/>
<dbReference type="SUPFAM" id="SSF81324">
    <property type="entry name" value="Voltage-gated potassium channels"/>
    <property type="match status" value="1"/>
</dbReference>
<feature type="region of interest" description="Disordered" evidence="12">
    <location>
        <begin position="1"/>
        <end position="56"/>
    </location>
</feature>
<evidence type="ECO:0000256" key="13">
    <source>
        <dbReference type="SAM" id="Phobius"/>
    </source>
</evidence>
<evidence type="ECO:0000313" key="15">
    <source>
        <dbReference type="EMBL" id="CCO15138.1"/>
    </source>
</evidence>
<feature type="compositionally biased region" description="Basic and acidic residues" evidence="12">
    <location>
        <begin position="132"/>
        <end position="164"/>
    </location>
</feature>
<dbReference type="Gene3D" id="1.10.287.70">
    <property type="match status" value="1"/>
</dbReference>
<keyword evidence="5" id="KW-0631">Potassium channel</keyword>
<accession>K8F0R1</accession>
<feature type="transmembrane region" description="Helical" evidence="13">
    <location>
        <begin position="304"/>
        <end position="326"/>
    </location>
</feature>
<keyword evidence="16" id="KW-1185">Reference proteome</keyword>
<feature type="compositionally biased region" description="Polar residues" evidence="12">
    <location>
        <begin position="176"/>
        <end position="191"/>
    </location>
</feature>
<evidence type="ECO:0000256" key="1">
    <source>
        <dbReference type="ARBA" id="ARBA00004141"/>
    </source>
</evidence>
<dbReference type="PRINTS" id="PR01463">
    <property type="entry name" value="EAGCHANLFMLY"/>
</dbReference>
<evidence type="ECO:0000313" key="16">
    <source>
        <dbReference type="Proteomes" id="UP000198341"/>
    </source>
</evidence>
<dbReference type="Proteomes" id="UP000198341">
    <property type="component" value="Chromosome 2"/>
</dbReference>
<feature type="transmembrane region" description="Helical" evidence="13">
    <location>
        <begin position="377"/>
        <end position="399"/>
    </location>
</feature>
<keyword evidence="10 13" id="KW-0472">Membrane</keyword>
<dbReference type="GO" id="GO:0005886">
    <property type="term" value="C:plasma membrane"/>
    <property type="evidence" value="ECO:0007669"/>
    <property type="project" value="TreeGrafter"/>
</dbReference>
<name>K8F0R1_9CHLO</name>
<keyword evidence="9" id="KW-0406">Ion transport</keyword>
<dbReference type="GeneID" id="19017687"/>
<keyword evidence="3" id="KW-0633">Potassium transport</keyword>
<protein>
    <recommendedName>
        <fullName evidence="14">Cyclic nucleotide-binding domain-containing protein</fullName>
    </recommendedName>
</protein>
<feature type="transmembrane region" description="Helical" evidence="13">
    <location>
        <begin position="442"/>
        <end position="459"/>
    </location>
</feature>
<gene>
    <name evidence="15" type="ORF">Bathy02g05720</name>
</gene>
<evidence type="ECO:0000256" key="9">
    <source>
        <dbReference type="ARBA" id="ARBA00023065"/>
    </source>
</evidence>
<dbReference type="InterPro" id="IPR003938">
    <property type="entry name" value="K_chnl_volt-dep_EAG/ELK/ERG"/>
</dbReference>
<keyword evidence="6" id="KW-0851">Voltage-gated channel</keyword>
<evidence type="ECO:0000256" key="5">
    <source>
        <dbReference type="ARBA" id="ARBA00022826"/>
    </source>
</evidence>